<dbReference type="AlphaFoldDB" id="A0A5B7KAG0"/>
<organism evidence="2 3">
    <name type="scientific">Portunus trituberculatus</name>
    <name type="common">Swimming crab</name>
    <name type="synonym">Neptunus trituberculatus</name>
    <dbReference type="NCBI Taxonomy" id="210409"/>
    <lineage>
        <taxon>Eukaryota</taxon>
        <taxon>Metazoa</taxon>
        <taxon>Ecdysozoa</taxon>
        <taxon>Arthropoda</taxon>
        <taxon>Crustacea</taxon>
        <taxon>Multicrustacea</taxon>
        <taxon>Malacostraca</taxon>
        <taxon>Eumalacostraca</taxon>
        <taxon>Eucarida</taxon>
        <taxon>Decapoda</taxon>
        <taxon>Pleocyemata</taxon>
        <taxon>Brachyura</taxon>
        <taxon>Eubrachyura</taxon>
        <taxon>Portunoidea</taxon>
        <taxon>Portunidae</taxon>
        <taxon>Portuninae</taxon>
        <taxon>Portunus</taxon>
    </lineage>
</organism>
<reference evidence="2 3" key="1">
    <citation type="submission" date="2019-05" db="EMBL/GenBank/DDBJ databases">
        <title>Another draft genome of Portunus trituberculatus and its Hox gene families provides insights of decapod evolution.</title>
        <authorList>
            <person name="Jeong J.-H."/>
            <person name="Song I."/>
            <person name="Kim S."/>
            <person name="Choi T."/>
            <person name="Kim D."/>
            <person name="Ryu S."/>
            <person name="Kim W."/>
        </authorList>
    </citation>
    <scope>NUCLEOTIDE SEQUENCE [LARGE SCALE GENOMIC DNA]</scope>
    <source>
        <tissue evidence="2">Muscle</tissue>
    </source>
</reference>
<comment type="caution">
    <text evidence="2">The sequence shown here is derived from an EMBL/GenBank/DDBJ whole genome shotgun (WGS) entry which is preliminary data.</text>
</comment>
<dbReference type="EMBL" id="VSRR010148434">
    <property type="protein sequence ID" value="MPD05931.1"/>
    <property type="molecule type" value="Genomic_DNA"/>
</dbReference>
<feature type="region of interest" description="Disordered" evidence="1">
    <location>
        <begin position="16"/>
        <end position="39"/>
    </location>
</feature>
<dbReference type="Proteomes" id="UP000324222">
    <property type="component" value="Unassembled WGS sequence"/>
</dbReference>
<proteinExistence type="predicted"/>
<accession>A0A5B7KAG0</accession>
<protein>
    <submittedName>
        <fullName evidence="2">Uncharacterized protein</fullName>
    </submittedName>
</protein>
<name>A0A5B7KAG0_PORTR</name>
<keyword evidence="3" id="KW-1185">Reference proteome</keyword>
<evidence type="ECO:0000313" key="3">
    <source>
        <dbReference type="Proteomes" id="UP000324222"/>
    </source>
</evidence>
<evidence type="ECO:0000313" key="2">
    <source>
        <dbReference type="EMBL" id="MPD05931.1"/>
    </source>
</evidence>
<sequence>MVSSSYVRDPRTRILFDGLSPSPPSPAATAGSGKGDPVAPDRRVSLSIIMPECYFYYLSPGKLQTFPRSGVWGWQSAGNKCVVCPVTVDVSAKLPSYSWDELTERNYAWLPEFPSVTVPHNSAR</sequence>
<gene>
    <name evidence="2" type="ORF">E2C01_101703</name>
</gene>
<evidence type="ECO:0000256" key="1">
    <source>
        <dbReference type="SAM" id="MobiDB-lite"/>
    </source>
</evidence>